<dbReference type="RefSeq" id="XP_018075416.1">
    <property type="nucleotide sequence ID" value="XM_018214349.1"/>
</dbReference>
<gene>
    <name evidence="2" type="ORF">LY89DRAFT_681683</name>
</gene>
<sequence length="159" mass="17656">MPKSFATEAKKPQRSPATTKTSAHKSKNGSPSKVQTAKTEVVQFTDLNGAQRLETVELETLNKIHTKHLDVPREWPTWPPSGTLPYTHHAMSAYETSWTMGLGPMDRWEQETSLQGPWNDIAAVQDENVNGIVSGGILMADEEDVTRAGTWWPKGKDDV</sequence>
<feature type="compositionally biased region" description="Polar residues" evidence="1">
    <location>
        <begin position="28"/>
        <end position="38"/>
    </location>
</feature>
<proteinExistence type="predicted"/>
<evidence type="ECO:0000256" key="1">
    <source>
        <dbReference type="SAM" id="MobiDB-lite"/>
    </source>
</evidence>
<dbReference type="AlphaFoldDB" id="A0A194XLQ0"/>
<keyword evidence="3" id="KW-1185">Reference proteome</keyword>
<reference evidence="2 3" key="1">
    <citation type="submission" date="2015-10" db="EMBL/GenBank/DDBJ databases">
        <title>Full genome of DAOMC 229536 Phialocephala scopiformis, a fungal endophyte of spruce producing the potent anti-insectan compound rugulosin.</title>
        <authorList>
            <consortium name="DOE Joint Genome Institute"/>
            <person name="Walker A.K."/>
            <person name="Frasz S.L."/>
            <person name="Seifert K.A."/>
            <person name="Miller J.D."/>
            <person name="Mondo S.J."/>
            <person name="Labutti K."/>
            <person name="Lipzen A."/>
            <person name="Dockter R."/>
            <person name="Kennedy M."/>
            <person name="Grigoriev I.V."/>
            <person name="Spatafora J.W."/>
        </authorList>
    </citation>
    <scope>NUCLEOTIDE SEQUENCE [LARGE SCALE GENOMIC DNA]</scope>
    <source>
        <strain evidence="2 3">CBS 120377</strain>
    </source>
</reference>
<dbReference type="Proteomes" id="UP000070700">
    <property type="component" value="Unassembled WGS sequence"/>
</dbReference>
<dbReference type="InParanoid" id="A0A194XLQ0"/>
<organism evidence="2 3">
    <name type="scientific">Mollisia scopiformis</name>
    <name type="common">Conifer needle endophyte fungus</name>
    <name type="synonym">Phialocephala scopiformis</name>
    <dbReference type="NCBI Taxonomy" id="149040"/>
    <lineage>
        <taxon>Eukaryota</taxon>
        <taxon>Fungi</taxon>
        <taxon>Dikarya</taxon>
        <taxon>Ascomycota</taxon>
        <taxon>Pezizomycotina</taxon>
        <taxon>Leotiomycetes</taxon>
        <taxon>Helotiales</taxon>
        <taxon>Mollisiaceae</taxon>
        <taxon>Mollisia</taxon>
    </lineage>
</organism>
<dbReference type="GeneID" id="28824075"/>
<feature type="region of interest" description="Disordered" evidence="1">
    <location>
        <begin position="1"/>
        <end position="39"/>
    </location>
</feature>
<evidence type="ECO:0000313" key="3">
    <source>
        <dbReference type="Proteomes" id="UP000070700"/>
    </source>
</evidence>
<protein>
    <submittedName>
        <fullName evidence="2">Uncharacterized protein</fullName>
    </submittedName>
</protein>
<evidence type="ECO:0000313" key="2">
    <source>
        <dbReference type="EMBL" id="KUJ21061.1"/>
    </source>
</evidence>
<accession>A0A194XLQ0</accession>
<dbReference type="EMBL" id="KQ947408">
    <property type="protein sequence ID" value="KUJ21061.1"/>
    <property type="molecule type" value="Genomic_DNA"/>
</dbReference>
<name>A0A194XLQ0_MOLSC</name>
<dbReference type="KEGG" id="psco:LY89DRAFT_681683"/>